<dbReference type="InterPro" id="IPR044810">
    <property type="entry name" value="WRKY_plant"/>
</dbReference>
<dbReference type="Proteomes" id="UP000554482">
    <property type="component" value="Unassembled WGS sequence"/>
</dbReference>
<evidence type="ECO:0000256" key="3">
    <source>
        <dbReference type="ARBA" id="ARBA00023125"/>
    </source>
</evidence>
<dbReference type="FunFam" id="2.20.25.80:FF:000007">
    <property type="entry name" value="WRKY transcription factor 22"/>
    <property type="match status" value="1"/>
</dbReference>
<reference evidence="9 10" key="1">
    <citation type="submission" date="2020-06" db="EMBL/GenBank/DDBJ databases">
        <title>Transcriptomic and genomic resources for Thalictrum thalictroides and T. hernandezii: Facilitating candidate gene discovery in an emerging model plant lineage.</title>
        <authorList>
            <person name="Arias T."/>
            <person name="Riano-Pachon D.M."/>
            <person name="Di Stilio V.S."/>
        </authorList>
    </citation>
    <scope>NUCLEOTIDE SEQUENCE [LARGE SCALE GENOMIC DNA]</scope>
    <source>
        <strain evidence="10">cv. WT478/WT964</strain>
        <tissue evidence="9">Leaves</tissue>
    </source>
</reference>
<feature type="domain" description="WRKY" evidence="8">
    <location>
        <begin position="116"/>
        <end position="182"/>
    </location>
</feature>
<dbReference type="AlphaFoldDB" id="A0A7J6WTP4"/>
<organism evidence="9 10">
    <name type="scientific">Thalictrum thalictroides</name>
    <name type="common">Rue-anemone</name>
    <name type="synonym">Anemone thalictroides</name>
    <dbReference type="NCBI Taxonomy" id="46969"/>
    <lineage>
        <taxon>Eukaryota</taxon>
        <taxon>Viridiplantae</taxon>
        <taxon>Streptophyta</taxon>
        <taxon>Embryophyta</taxon>
        <taxon>Tracheophyta</taxon>
        <taxon>Spermatophyta</taxon>
        <taxon>Magnoliopsida</taxon>
        <taxon>Ranunculales</taxon>
        <taxon>Ranunculaceae</taxon>
        <taxon>Thalictroideae</taxon>
        <taxon>Thalictrum</taxon>
    </lineage>
</organism>
<accession>A0A7J6WTP4</accession>
<dbReference type="InterPro" id="IPR003657">
    <property type="entry name" value="WRKY_dom"/>
</dbReference>
<evidence type="ECO:0000256" key="1">
    <source>
        <dbReference type="ARBA" id="ARBA00004123"/>
    </source>
</evidence>
<evidence type="ECO:0000256" key="5">
    <source>
        <dbReference type="ARBA" id="ARBA00023242"/>
    </source>
</evidence>
<dbReference type="EMBL" id="JABWDY010010299">
    <property type="protein sequence ID" value="KAF5200776.1"/>
    <property type="molecule type" value="Genomic_DNA"/>
</dbReference>
<evidence type="ECO:0000256" key="6">
    <source>
        <dbReference type="ARBA" id="ARBA00060761"/>
    </source>
</evidence>
<evidence type="ECO:0000256" key="2">
    <source>
        <dbReference type="ARBA" id="ARBA00023015"/>
    </source>
</evidence>
<name>A0A7J6WTP4_THATH</name>
<keyword evidence="10" id="KW-1185">Reference proteome</keyword>
<protein>
    <submittedName>
        <fullName evidence="9">Wrky transcription factor</fullName>
    </submittedName>
</protein>
<dbReference type="SUPFAM" id="SSF118290">
    <property type="entry name" value="WRKY DNA-binding domain"/>
    <property type="match status" value="1"/>
</dbReference>
<dbReference type="GO" id="GO:0000976">
    <property type="term" value="F:transcription cis-regulatory region binding"/>
    <property type="evidence" value="ECO:0007669"/>
    <property type="project" value="TreeGrafter"/>
</dbReference>
<feature type="region of interest" description="Disordered" evidence="7">
    <location>
        <begin position="180"/>
        <end position="236"/>
    </location>
</feature>
<dbReference type="OrthoDB" id="662136at2759"/>
<proteinExistence type="inferred from homology"/>
<keyword evidence="2" id="KW-0805">Transcription regulation</keyword>
<feature type="compositionally biased region" description="Low complexity" evidence="7">
    <location>
        <begin position="69"/>
        <end position="79"/>
    </location>
</feature>
<dbReference type="InterPro" id="IPR036576">
    <property type="entry name" value="WRKY_dom_sf"/>
</dbReference>
<comment type="similarity">
    <text evidence="6">Belongs to the WRKY group II-e family.</text>
</comment>
<gene>
    <name evidence="9" type="ORF">FRX31_009637</name>
</gene>
<dbReference type="SMART" id="SM00774">
    <property type="entry name" value="WRKY"/>
    <property type="match status" value="1"/>
</dbReference>
<dbReference type="PANTHER" id="PTHR32096">
    <property type="entry name" value="WRKY TRANSCRIPTION FACTOR 30-RELATED-RELATED"/>
    <property type="match status" value="1"/>
</dbReference>
<keyword evidence="3" id="KW-0238">DNA-binding</keyword>
<evidence type="ECO:0000313" key="10">
    <source>
        <dbReference type="Proteomes" id="UP000554482"/>
    </source>
</evidence>
<keyword evidence="5" id="KW-0539">Nucleus</keyword>
<dbReference type="Gene3D" id="2.20.25.80">
    <property type="entry name" value="WRKY domain"/>
    <property type="match status" value="1"/>
</dbReference>
<dbReference type="GO" id="GO:0003700">
    <property type="term" value="F:DNA-binding transcription factor activity"/>
    <property type="evidence" value="ECO:0007669"/>
    <property type="project" value="InterPro"/>
</dbReference>
<feature type="compositionally biased region" description="Polar residues" evidence="7">
    <location>
        <begin position="184"/>
        <end position="194"/>
    </location>
</feature>
<keyword evidence="4" id="KW-0804">Transcription</keyword>
<dbReference type="PROSITE" id="PS50811">
    <property type="entry name" value="WRKY"/>
    <property type="match status" value="1"/>
</dbReference>
<dbReference type="GO" id="GO:0005634">
    <property type="term" value="C:nucleus"/>
    <property type="evidence" value="ECO:0007669"/>
    <property type="project" value="UniProtKB-SubCell"/>
</dbReference>
<dbReference type="Pfam" id="PF03106">
    <property type="entry name" value="WRKY"/>
    <property type="match status" value="1"/>
</dbReference>
<evidence type="ECO:0000256" key="4">
    <source>
        <dbReference type="ARBA" id="ARBA00023163"/>
    </source>
</evidence>
<evidence type="ECO:0000256" key="7">
    <source>
        <dbReference type="SAM" id="MobiDB-lite"/>
    </source>
</evidence>
<comment type="caution">
    <text evidence="9">The sequence shown here is derived from an EMBL/GenBank/DDBJ whole genome shotgun (WGS) entry which is preliminary data.</text>
</comment>
<evidence type="ECO:0000313" key="9">
    <source>
        <dbReference type="EMBL" id="KAF5200776.1"/>
    </source>
</evidence>
<evidence type="ECO:0000259" key="8">
    <source>
        <dbReference type="PROSITE" id="PS50811"/>
    </source>
</evidence>
<sequence>MVEDESFSCFPTLGFQQQDNFLYMPDLFESKTALEELEQLYQPFLPKFEPPISPLSNLSNSTSFSAPAFHQQEQQVQIKQDQHHQQQPRRSLSSSTITPRPKRRKNQQKKVVCQVPAEGISSDMWAWRKYGQKPIKGSPYPRGYYRCSSSKGCLARKQVERSRSDPAMFIITYTAEHNHPVPTHRNSLAGSTRNKVTTPQTPTTPTTTSISKVPSISSPTGLSPTTPLTTSMDEEEDDELLLKQSKQEEGEVDDDEFGIAGFEELMSDDLFMELDEIAGANSSGVVPASFDDCFNSPHWFNTTSATAAGGV</sequence>
<feature type="region of interest" description="Disordered" evidence="7">
    <location>
        <begin position="69"/>
        <end position="113"/>
    </location>
</feature>
<dbReference type="PANTHER" id="PTHR32096:SF61">
    <property type="entry name" value="WRKY TRANSCRIPTION FACTOR 22"/>
    <property type="match status" value="1"/>
</dbReference>
<feature type="compositionally biased region" description="Low complexity" evidence="7">
    <location>
        <begin position="195"/>
        <end position="231"/>
    </location>
</feature>
<comment type="subcellular location">
    <subcellularLocation>
        <location evidence="1">Nucleus</location>
    </subcellularLocation>
</comment>
<feature type="compositionally biased region" description="Polar residues" evidence="7">
    <location>
        <begin position="88"/>
        <end position="98"/>
    </location>
</feature>